<keyword evidence="5" id="KW-1185">Reference proteome</keyword>
<keyword evidence="4" id="KW-0347">Helicase</keyword>
<dbReference type="InterPro" id="IPR006935">
    <property type="entry name" value="Helicase/UvrB_N"/>
</dbReference>
<geneLocation type="plasmid" evidence="4 5">
    <name>unnamed6</name>
</geneLocation>
<dbReference type="InterPro" id="IPR039442">
    <property type="entry name" value="Mrr-like_dom"/>
</dbReference>
<evidence type="ECO:0000256" key="2">
    <source>
        <dbReference type="SAM" id="MobiDB-lite"/>
    </source>
</evidence>
<dbReference type="Pfam" id="PF04851">
    <property type="entry name" value="ResIII"/>
    <property type="match status" value="1"/>
</dbReference>
<dbReference type="GO" id="GO:0016787">
    <property type="term" value="F:hydrolase activity"/>
    <property type="evidence" value="ECO:0007669"/>
    <property type="project" value="InterPro"/>
</dbReference>
<dbReference type="SMART" id="SM00487">
    <property type="entry name" value="DEXDc"/>
    <property type="match status" value="1"/>
</dbReference>
<dbReference type="Gene3D" id="3.40.50.300">
    <property type="entry name" value="P-loop containing nucleotide triphosphate hydrolases"/>
    <property type="match status" value="2"/>
</dbReference>
<dbReference type="SMART" id="SM00490">
    <property type="entry name" value="HELICc"/>
    <property type="match status" value="1"/>
</dbReference>
<dbReference type="GO" id="GO:0004386">
    <property type="term" value="F:helicase activity"/>
    <property type="evidence" value="ECO:0007669"/>
    <property type="project" value="UniProtKB-KW"/>
</dbReference>
<evidence type="ECO:0000256" key="1">
    <source>
        <dbReference type="ARBA" id="ARBA00022747"/>
    </source>
</evidence>
<dbReference type="InterPro" id="IPR011335">
    <property type="entry name" value="Restrct_endonuc-II-like"/>
</dbReference>
<dbReference type="Pfam" id="PF22240">
    <property type="entry name" value="ISP_coupler"/>
    <property type="match status" value="1"/>
</dbReference>
<dbReference type="EMBL" id="CP101191">
    <property type="protein sequence ID" value="UYW00224.1"/>
    <property type="molecule type" value="Genomic_DNA"/>
</dbReference>
<organism evidence="4 5">
    <name type="scientific">Paenarthrobacter ureafaciens</name>
    <dbReference type="NCBI Taxonomy" id="37931"/>
    <lineage>
        <taxon>Bacteria</taxon>
        <taxon>Bacillati</taxon>
        <taxon>Actinomycetota</taxon>
        <taxon>Actinomycetes</taxon>
        <taxon>Micrococcales</taxon>
        <taxon>Micrococcaceae</taxon>
        <taxon>Paenarthrobacter</taxon>
    </lineage>
</organism>
<dbReference type="Pfam" id="PF13156">
    <property type="entry name" value="Mrr_cat_2"/>
    <property type="match status" value="1"/>
</dbReference>
<dbReference type="GO" id="GO:0032259">
    <property type="term" value="P:methylation"/>
    <property type="evidence" value="ECO:0007669"/>
    <property type="project" value="InterPro"/>
</dbReference>
<protein>
    <submittedName>
        <fullName evidence="4">DEAD/DEAH box helicase family protein</fullName>
    </submittedName>
</protein>
<evidence type="ECO:0000313" key="4">
    <source>
        <dbReference type="EMBL" id="UYW00224.1"/>
    </source>
</evidence>
<dbReference type="RefSeq" id="WP_264450234.1">
    <property type="nucleotide sequence ID" value="NZ_CP101191.1"/>
</dbReference>
<dbReference type="InterPro" id="IPR050742">
    <property type="entry name" value="Helicase_Restrict-Modif_Enz"/>
</dbReference>
<dbReference type="PROSITE" id="PS51192">
    <property type="entry name" value="HELICASE_ATP_BIND_1"/>
    <property type="match status" value="1"/>
</dbReference>
<dbReference type="PROSITE" id="PS00092">
    <property type="entry name" value="N6_MTASE"/>
    <property type="match status" value="1"/>
</dbReference>
<feature type="region of interest" description="Disordered" evidence="2">
    <location>
        <begin position="672"/>
        <end position="706"/>
    </location>
</feature>
<dbReference type="InterPro" id="IPR041635">
    <property type="entry name" value="Type_ISP_LLaBIII_C"/>
</dbReference>
<dbReference type="InterPro" id="IPR003356">
    <property type="entry name" value="DNA_methylase_A-5"/>
</dbReference>
<dbReference type="InterPro" id="IPR001650">
    <property type="entry name" value="Helicase_C-like"/>
</dbReference>
<dbReference type="GO" id="GO:0005829">
    <property type="term" value="C:cytosol"/>
    <property type="evidence" value="ECO:0007669"/>
    <property type="project" value="TreeGrafter"/>
</dbReference>
<dbReference type="SUPFAM" id="SSF52980">
    <property type="entry name" value="Restriction endonuclease-like"/>
    <property type="match status" value="1"/>
</dbReference>
<reference evidence="4" key="1">
    <citation type="submission" date="2022-07" db="EMBL/GenBank/DDBJ databases">
        <authorList>
            <person name="Wu T."/>
        </authorList>
    </citation>
    <scope>NUCLEOTIDE SEQUENCE</scope>
    <source>
        <strain evidence="4">SD-1</strain>
        <plasmid evidence="4">unnamed6</plasmid>
    </source>
</reference>
<dbReference type="GO" id="GO:0003677">
    <property type="term" value="F:DNA binding"/>
    <property type="evidence" value="ECO:0007669"/>
    <property type="project" value="InterPro"/>
</dbReference>
<dbReference type="PANTHER" id="PTHR47396">
    <property type="entry name" value="TYPE I RESTRICTION ENZYME ECOKI R PROTEIN"/>
    <property type="match status" value="1"/>
</dbReference>
<dbReference type="InterPro" id="IPR029063">
    <property type="entry name" value="SAM-dependent_MTases_sf"/>
</dbReference>
<dbReference type="InterPro" id="IPR053980">
    <property type="entry name" value="ISP_coupler"/>
</dbReference>
<accession>A0AAX3EQD2</accession>
<evidence type="ECO:0000313" key="5">
    <source>
        <dbReference type="Proteomes" id="UP001163293"/>
    </source>
</evidence>
<dbReference type="GO" id="GO:0008170">
    <property type="term" value="F:N-methyltransferase activity"/>
    <property type="evidence" value="ECO:0007669"/>
    <property type="project" value="InterPro"/>
</dbReference>
<dbReference type="PRINTS" id="PR00507">
    <property type="entry name" value="N12N6MTFRASE"/>
</dbReference>
<dbReference type="Proteomes" id="UP001163293">
    <property type="component" value="Plasmid unnamed6"/>
</dbReference>
<name>A0AAX3EQD2_PAEUR</name>
<dbReference type="GO" id="GO:0009307">
    <property type="term" value="P:DNA restriction-modification system"/>
    <property type="evidence" value="ECO:0007669"/>
    <property type="project" value="UniProtKB-KW"/>
</dbReference>
<feature type="domain" description="Helicase ATP-binding" evidence="3">
    <location>
        <begin position="179"/>
        <end position="382"/>
    </location>
</feature>
<dbReference type="SUPFAM" id="SSF53335">
    <property type="entry name" value="S-adenosyl-L-methionine-dependent methyltransferases"/>
    <property type="match status" value="1"/>
</dbReference>
<proteinExistence type="predicted"/>
<keyword evidence="4" id="KW-0067">ATP-binding</keyword>
<gene>
    <name evidence="4" type="ORF">NL394_23810</name>
</gene>
<dbReference type="Pfam" id="PF00271">
    <property type="entry name" value="Helicase_C"/>
    <property type="match status" value="1"/>
</dbReference>
<dbReference type="SUPFAM" id="SSF52540">
    <property type="entry name" value="P-loop containing nucleoside triphosphate hydrolases"/>
    <property type="match status" value="2"/>
</dbReference>
<dbReference type="InterPro" id="IPR014001">
    <property type="entry name" value="Helicase_ATP-bd"/>
</dbReference>
<keyword evidence="4" id="KW-0547">Nucleotide-binding</keyword>
<sequence>MTAFDDLLDQYRAMSDSERMKGNYFEQIVKQFLINDGVHAPQYKDVWLWEEWPGRDGQPDLGIDLVAGREDGGVTAIQCKFYAEGHKIQKAQIDSFMSNSGKPPYTHRLIVDTTGADWSPNAEAMLEGQYIPAQRIGLADLRNSNIDWSSYRLAEGNKPKLHDKKQLRPHQHDAVKLTIEGFESADRGKLIMACGTGKTFTALKVAEQMAEQQNQLNVLFLVPSLALLSQSLKEWSENATVPLHAYAVCSDIKVGRSSTGELTDIQIHDLQIPATTDGKKLFAEQQKRQLSEGMTVIFSTYQSIDAITEAQEEGLADFDLIICDEAHRTTGVTLQAETKESAFVKIHDNGNVAGAKRLYMTATPRVFNDRIKDAAAEKDAFLVSMDDEDLYGRTFYRIGFGQAVSEGLLTDYKVLVLGVDVKEVADLMTPSVIEASTELNIDDLAKLIGCWNGLAKRRAGSFETDFGIDTAPMQRAVAFNKDIATSKLVAEEFEELVRVHLSDLYNEDTTDDLRVEVKHVDGNDNALVRGERLDWLKAEPVRDYPVCRVLTNARCLTEGVDVPSLDAVMFLNPRNSQVDVIQAVGRVMRSFKNADTGEAKRFGYIILPIAIPEGATPENALRDNDRYRVVWQVLQALRSHDERMDAAINQIDLNDGRPENIIVEKVSLTPRKKAGPGLGTGTGGDSESWHTGDGNDEGQGNSSPGQGVVLPLTFPAEEWKDAVYAKIVRECGNRMYWLDWASDIAEIAGKHILLIRTLLEQATPEKRTAFEGFVEELRNSLNPAIDHEQAIEMLAQHLVTKPVFDAMFKTASFTEKNVVSVAMQKVLDELASEDVFEAERAGLEKFYASVQRRVEDLNSVSAKQSVIIDLYDHFFKKAFPRIAERLGIVFTPIPVVNYILRSANDVLQTTFGKSLSDEGVSVLEPFVGTGTFITQLLRSGLIQPEDLERKYKQEIYANEIVLLSYYIASINIESVYGEVAKDLLGKDDYEPFEGIVLTDTFQLNEHEGAVQSIALPENSARVKRQKDADIRVIVMNPPYSVGQKSGNDNNQNLKYAKLDKAITDTYAKQSDSTLKASLYDSYYRAIRWASDRIKDKGIIAFVSNGGFIDGAAAQGLRRTFISEFSSIFIYNLRGRAIGIKGEARRKEGGNVFADGTKTQVAIAVLVKDNAHLGDARLFYRDIGDYLSREEKIDILNAEISLAGTDWQELVPNHHGDWINVRDDSFTEFQPLGDKETKGRQETPALFKTFSNGLKTNRDSWVYNFSSEVLAANVDGMIAYYNSEVQRWSQHKLATAAKPGTDEHLSFINYDDTKFAWDRINKADLKRERTEAFHPEYIRSALYRPFVKEKVYFDPTQRFNNCTYQLPGMFPGEDYENLAFGGTGIGSTNEFNVLMTNVIPDLELNSKAQWCAFYTYEKNEDDGTMFSFEGEIVGDYIRRENITDEALANYRLAYDDDSITKWDIFFYVYALLHHPSYREAFRADLKKLMPRIPQVQEFHSFATIGKKLSDLHTTYESVAPYPLEEVHGKSEPHDDDSKYDFYAVDGSMSWGARKDKTTIVLNKNVTLRGIPSEALQYQPNGKAALEWVVERYATKQDNKSQVWNDANDHSRSVGDPRYIVDLVKRVTNVSIGTVELVNSLPAYVPLEKQLWTKEDIPALAKSGELP</sequence>
<keyword evidence="1" id="KW-0680">Restriction system</keyword>
<dbReference type="CDD" id="cd22333">
    <property type="entry name" value="LlaBIII_nuclease-like"/>
    <property type="match status" value="1"/>
</dbReference>
<dbReference type="PANTHER" id="PTHR47396:SF1">
    <property type="entry name" value="ATP-DEPENDENT HELICASE IRC3-RELATED"/>
    <property type="match status" value="1"/>
</dbReference>
<dbReference type="Gene3D" id="3.40.50.150">
    <property type="entry name" value="Vaccinia Virus protein VP39"/>
    <property type="match status" value="1"/>
</dbReference>
<dbReference type="GO" id="GO:0005524">
    <property type="term" value="F:ATP binding"/>
    <property type="evidence" value="ECO:0007669"/>
    <property type="project" value="InterPro"/>
</dbReference>
<keyword evidence="4" id="KW-0614">Plasmid</keyword>
<dbReference type="InterPro" id="IPR002052">
    <property type="entry name" value="DNA_methylase_N6_adenine_CS"/>
</dbReference>
<dbReference type="Pfam" id="PF18135">
    <property type="entry name" value="Type_ISP_C"/>
    <property type="match status" value="1"/>
</dbReference>
<dbReference type="CDD" id="cd18785">
    <property type="entry name" value="SF2_C"/>
    <property type="match status" value="1"/>
</dbReference>
<dbReference type="Pfam" id="PF02384">
    <property type="entry name" value="N6_Mtase"/>
    <property type="match status" value="1"/>
</dbReference>
<evidence type="ECO:0000259" key="3">
    <source>
        <dbReference type="PROSITE" id="PS51192"/>
    </source>
</evidence>
<dbReference type="InterPro" id="IPR027417">
    <property type="entry name" value="P-loop_NTPase"/>
</dbReference>
<keyword evidence="4" id="KW-0378">Hydrolase</keyword>